<proteinExistence type="predicted"/>
<accession>A0AAV7DWP3</accession>
<protein>
    <submittedName>
        <fullName evidence="2">Uncharacterized protein</fullName>
    </submittedName>
</protein>
<keyword evidence="1" id="KW-0812">Transmembrane</keyword>
<feature type="transmembrane region" description="Helical" evidence="1">
    <location>
        <begin position="15"/>
        <end position="33"/>
    </location>
</feature>
<gene>
    <name evidence="2" type="ORF">H6P81_019563</name>
</gene>
<organism evidence="2 3">
    <name type="scientific">Aristolochia fimbriata</name>
    <name type="common">White veined hardy Dutchman's pipe vine</name>
    <dbReference type="NCBI Taxonomy" id="158543"/>
    <lineage>
        <taxon>Eukaryota</taxon>
        <taxon>Viridiplantae</taxon>
        <taxon>Streptophyta</taxon>
        <taxon>Embryophyta</taxon>
        <taxon>Tracheophyta</taxon>
        <taxon>Spermatophyta</taxon>
        <taxon>Magnoliopsida</taxon>
        <taxon>Magnoliidae</taxon>
        <taxon>Piperales</taxon>
        <taxon>Aristolochiaceae</taxon>
        <taxon>Aristolochia</taxon>
    </lineage>
</organism>
<dbReference type="Proteomes" id="UP000825729">
    <property type="component" value="Unassembled WGS sequence"/>
</dbReference>
<keyword evidence="1" id="KW-1133">Transmembrane helix</keyword>
<dbReference type="EMBL" id="JAINDJ010000008">
    <property type="protein sequence ID" value="KAG9439398.1"/>
    <property type="molecule type" value="Genomic_DNA"/>
</dbReference>
<evidence type="ECO:0000313" key="2">
    <source>
        <dbReference type="EMBL" id="KAG9439398.1"/>
    </source>
</evidence>
<comment type="caution">
    <text evidence="2">The sequence shown here is derived from an EMBL/GenBank/DDBJ whole genome shotgun (WGS) entry which is preliminary data.</text>
</comment>
<sequence>MEAHIPRNSVLVERAFENVIISSFFAFKFWIYIGNYSAMMPLSWEVNCWAALAVIRNLPWFLTLEVVYLLGYVRVLSGLSSHLLGYFTSDGQV</sequence>
<keyword evidence="1" id="KW-0472">Membrane</keyword>
<evidence type="ECO:0000313" key="3">
    <source>
        <dbReference type="Proteomes" id="UP000825729"/>
    </source>
</evidence>
<dbReference type="AlphaFoldDB" id="A0AAV7DWP3"/>
<name>A0AAV7DWP3_ARIFI</name>
<evidence type="ECO:0000256" key="1">
    <source>
        <dbReference type="SAM" id="Phobius"/>
    </source>
</evidence>
<reference evidence="2 3" key="1">
    <citation type="submission" date="2021-07" db="EMBL/GenBank/DDBJ databases">
        <title>The Aristolochia fimbriata genome: insights into angiosperm evolution, floral development and chemical biosynthesis.</title>
        <authorList>
            <person name="Jiao Y."/>
        </authorList>
    </citation>
    <scope>NUCLEOTIDE SEQUENCE [LARGE SCALE GENOMIC DNA]</scope>
    <source>
        <strain evidence="2">IBCAS-2021</strain>
        <tissue evidence="2">Leaf</tissue>
    </source>
</reference>
<keyword evidence="3" id="KW-1185">Reference proteome</keyword>
<feature type="transmembrane region" description="Helical" evidence="1">
    <location>
        <begin position="53"/>
        <end position="73"/>
    </location>
</feature>